<name>A0AAV6IHT1_9ERIC</name>
<keyword evidence="2" id="KW-1185">Reference proteome</keyword>
<dbReference type="Proteomes" id="UP000823749">
    <property type="component" value="Chromosome 10"/>
</dbReference>
<organism evidence="1 2">
    <name type="scientific">Rhododendron griersonianum</name>
    <dbReference type="NCBI Taxonomy" id="479676"/>
    <lineage>
        <taxon>Eukaryota</taxon>
        <taxon>Viridiplantae</taxon>
        <taxon>Streptophyta</taxon>
        <taxon>Embryophyta</taxon>
        <taxon>Tracheophyta</taxon>
        <taxon>Spermatophyta</taxon>
        <taxon>Magnoliopsida</taxon>
        <taxon>eudicotyledons</taxon>
        <taxon>Gunneridae</taxon>
        <taxon>Pentapetalae</taxon>
        <taxon>asterids</taxon>
        <taxon>Ericales</taxon>
        <taxon>Ericaceae</taxon>
        <taxon>Ericoideae</taxon>
        <taxon>Rhodoreae</taxon>
        <taxon>Rhododendron</taxon>
    </lineage>
</organism>
<evidence type="ECO:0000313" key="1">
    <source>
        <dbReference type="EMBL" id="KAG5528241.1"/>
    </source>
</evidence>
<dbReference type="EMBL" id="JACTNZ010000010">
    <property type="protein sequence ID" value="KAG5528241.1"/>
    <property type="molecule type" value="Genomic_DNA"/>
</dbReference>
<dbReference type="AlphaFoldDB" id="A0AAV6IHT1"/>
<sequence length="870" mass="100375">MKISQPEKVIRSSDGDALKMRQPSLGVGGGGEIGQKKVRRVIRCIYPVDDVQLEPVYDCDYDYSSGEEVVFVDCVHEDSLDNQFHEDSLDWLSECRRLALLEDEKFEQFVRSAMVVEKGLDEYKRPKLKIVYVDPTGGKEIWVTWLQYKFLDSETDAVEKEEGLCLDRPRLIFVIQDKDFWPGTDSDPEAIERRLVKEEKKVVIYDGYLNPELPGYSFLVDNRPWLKAEEHMFSSTAPKKVKRRCLRSCEPPLDEKELEQVALVENLESSCSLIPPPVDSSCSVFQIAPKKKMKISQPEKVIRNSDGDALKMRQSSLGVGGGGEIGQKKVRRVIRCIYPVDDVQLEPVYDYDYDYSSGEEVVFVDCVHEDSLDNQFHEDSLDWLSECRRLALLEDEKFEQFVRSAMVVEKGLDEYKRPKLKIVYVDPTGGEEIWVTWLQYKFLDSETDAVEKEEGLSLDRPRLIFVIQDKDFWPGTDSDPEAIERHLVKEEKKVVIYDGDLNPELPGYSFLVDNRPWLKAEEHMFFATAPKKVKRRCLRSCEPPLDEKELEQVARVENLVSSCSLISPPVDSSCSVFQIAPKKKMKVSKLEKVIRSSDRDALKMKQPSLGVGGGEIGQKKVRRLIRSFFPFDDVEPVYDYSSGEEVVKEEYAREDSLYWLSECKRLTLLEDENFEQFVRSAMVVEKELDEYNRPKLKIVHVDPIGGDERWVTLLQYRFLDVETDAVKKEEGLCLDRPRLIFVIQDKDFWPGTDSDPEAIERRLVKEEKKVIIYDGDLNPELPGYSFLVDNRLWLKAEKHMFSATSPKKKQLKKVKRCFLRSCELPLDEKELEQVALVENLESSCLVLRPPVDSSCSGRSTSPPHKKHHVF</sequence>
<accession>A0AAV6IHT1</accession>
<gene>
    <name evidence="1" type="ORF">RHGRI_028986</name>
</gene>
<comment type="caution">
    <text evidence="1">The sequence shown here is derived from an EMBL/GenBank/DDBJ whole genome shotgun (WGS) entry which is preliminary data.</text>
</comment>
<evidence type="ECO:0000313" key="2">
    <source>
        <dbReference type="Proteomes" id="UP000823749"/>
    </source>
</evidence>
<proteinExistence type="predicted"/>
<reference evidence="1" key="1">
    <citation type="submission" date="2020-08" db="EMBL/GenBank/DDBJ databases">
        <title>Plant Genome Project.</title>
        <authorList>
            <person name="Zhang R.-G."/>
        </authorList>
    </citation>
    <scope>NUCLEOTIDE SEQUENCE</scope>
    <source>
        <strain evidence="1">WSP0</strain>
        <tissue evidence="1">Leaf</tissue>
    </source>
</reference>
<protein>
    <submittedName>
        <fullName evidence="1">Uncharacterized protein</fullName>
    </submittedName>
</protein>